<dbReference type="SUPFAM" id="SSF56784">
    <property type="entry name" value="HAD-like"/>
    <property type="match status" value="1"/>
</dbReference>
<dbReference type="GO" id="GO:0009223">
    <property type="term" value="P:pyrimidine deoxyribonucleotide catabolic process"/>
    <property type="evidence" value="ECO:0007669"/>
    <property type="project" value="TreeGrafter"/>
</dbReference>
<dbReference type="SFLD" id="SFLDS00003">
    <property type="entry name" value="Haloacid_Dehalogenase"/>
    <property type="match status" value="1"/>
</dbReference>
<comment type="caution">
    <text evidence="3">The sequence shown here is derived from an EMBL/GenBank/DDBJ whole genome shotgun (WGS) entry which is preliminary data.</text>
</comment>
<accession>A0A916Z425</accession>
<feature type="active site" description="Proton donor" evidence="2">
    <location>
        <position position="11"/>
    </location>
</feature>
<evidence type="ECO:0000256" key="2">
    <source>
        <dbReference type="PIRSR" id="PIRSR610708-1"/>
    </source>
</evidence>
<evidence type="ECO:0000313" key="3">
    <source>
        <dbReference type="EMBL" id="GGD75820.1"/>
    </source>
</evidence>
<dbReference type="Proteomes" id="UP000609064">
    <property type="component" value="Unassembled WGS sequence"/>
</dbReference>
<evidence type="ECO:0000256" key="1">
    <source>
        <dbReference type="ARBA" id="ARBA00009589"/>
    </source>
</evidence>
<proteinExistence type="inferred from homology"/>
<protein>
    <submittedName>
        <fullName evidence="3">5'-3'-deoxyribonucleotidase</fullName>
    </submittedName>
</protein>
<dbReference type="InterPro" id="IPR036412">
    <property type="entry name" value="HAD-like_sf"/>
</dbReference>
<sequence length="179" mass="21194">MTKKRIAIDMDDVMAAAGKKILDIYNRLIGTDFQEYHFIDKGYYDVLAEENYHVVREEIFKPNFFRTLEVMPDAVEVIKKLHDRFEIFIVSAAVEFPNSLKEKVEWLEEHFPFISWKNIVLCGDKSIISADYLIDDHEKNLSTFKGKALLFDAIHNQKLEGYQRFKTWKEIEAFFDNEQ</sequence>
<name>A0A916Z425_9BACT</name>
<dbReference type="PANTHER" id="PTHR16504">
    <property type="entry name" value="5'(3')-DEOXYRIBONUCLEOTIDASE"/>
    <property type="match status" value="1"/>
</dbReference>
<dbReference type="Gene3D" id="3.40.50.1000">
    <property type="entry name" value="HAD superfamily/HAD-like"/>
    <property type="match status" value="1"/>
</dbReference>
<gene>
    <name evidence="3" type="ORF">GCM10011514_44690</name>
</gene>
<dbReference type="PANTHER" id="PTHR16504:SF4">
    <property type="entry name" value="5'(3')-DEOXYRIBONUCLEOTIDASE"/>
    <property type="match status" value="1"/>
</dbReference>
<dbReference type="RefSeq" id="WP_188769613.1">
    <property type="nucleotide sequence ID" value="NZ_BMKK01000011.1"/>
</dbReference>
<comment type="similarity">
    <text evidence="1">Belongs to the 5'(3')-deoxyribonucleotidase family.</text>
</comment>
<reference evidence="3" key="1">
    <citation type="journal article" date="2014" name="Int. J. Syst. Evol. Microbiol.">
        <title>Complete genome sequence of Corynebacterium casei LMG S-19264T (=DSM 44701T), isolated from a smear-ripened cheese.</title>
        <authorList>
            <consortium name="US DOE Joint Genome Institute (JGI-PGF)"/>
            <person name="Walter F."/>
            <person name="Albersmeier A."/>
            <person name="Kalinowski J."/>
            <person name="Ruckert C."/>
        </authorList>
    </citation>
    <scope>NUCLEOTIDE SEQUENCE</scope>
    <source>
        <strain evidence="3">CGMCC 1.15958</strain>
    </source>
</reference>
<reference evidence="3" key="2">
    <citation type="submission" date="2020-09" db="EMBL/GenBank/DDBJ databases">
        <authorList>
            <person name="Sun Q."/>
            <person name="Zhou Y."/>
        </authorList>
    </citation>
    <scope>NUCLEOTIDE SEQUENCE</scope>
    <source>
        <strain evidence="3">CGMCC 1.15958</strain>
    </source>
</reference>
<keyword evidence="4" id="KW-1185">Reference proteome</keyword>
<evidence type="ECO:0000313" key="4">
    <source>
        <dbReference type="Proteomes" id="UP000609064"/>
    </source>
</evidence>
<dbReference type="GO" id="GO:0008253">
    <property type="term" value="F:5'-nucleotidase activity"/>
    <property type="evidence" value="ECO:0007669"/>
    <property type="project" value="InterPro"/>
</dbReference>
<dbReference type="EMBL" id="BMKK01000011">
    <property type="protein sequence ID" value="GGD75820.1"/>
    <property type="molecule type" value="Genomic_DNA"/>
</dbReference>
<dbReference type="InterPro" id="IPR023214">
    <property type="entry name" value="HAD_sf"/>
</dbReference>
<dbReference type="SFLD" id="SFLDG01126">
    <property type="entry name" value="C1.2:_Nucleotidase_Like"/>
    <property type="match status" value="1"/>
</dbReference>
<dbReference type="InterPro" id="IPR010708">
    <property type="entry name" value="5'(3')-deoxyribonucleotidase"/>
</dbReference>
<dbReference type="Pfam" id="PF06941">
    <property type="entry name" value="NT5C"/>
    <property type="match status" value="1"/>
</dbReference>
<feature type="active site" description="Nucleophile" evidence="2">
    <location>
        <position position="9"/>
    </location>
</feature>
<dbReference type="Gene3D" id="1.10.40.40">
    <property type="entry name" value="Deoxyribonucleotidase, domain 2"/>
    <property type="match status" value="1"/>
</dbReference>
<dbReference type="AlphaFoldDB" id="A0A916Z425"/>
<dbReference type="SFLD" id="SFLDG01146">
    <property type="entry name" value="C1.2.2"/>
    <property type="match status" value="1"/>
</dbReference>
<organism evidence="3 4">
    <name type="scientific">Emticicia aquatilis</name>
    <dbReference type="NCBI Taxonomy" id="1537369"/>
    <lineage>
        <taxon>Bacteria</taxon>
        <taxon>Pseudomonadati</taxon>
        <taxon>Bacteroidota</taxon>
        <taxon>Cytophagia</taxon>
        <taxon>Cytophagales</taxon>
        <taxon>Leadbetterellaceae</taxon>
        <taxon>Emticicia</taxon>
    </lineage>
</organism>